<dbReference type="PANTHER" id="PTHR23351:SF24">
    <property type="entry name" value="ACTIVATING TRANSCRIPTION FACTOR 3-RELATED"/>
    <property type="match status" value="1"/>
</dbReference>
<protein>
    <submittedName>
        <fullName evidence="8">Basic leucine zipper (BZIP) transcription factor atfB</fullName>
    </submittedName>
</protein>
<dbReference type="GO" id="GO:0000978">
    <property type="term" value="F:RNA polymerase II cis-regulatory region sequence-specific DNA binding"/>
    <property type="evidence" value="ECO:0007669"/>
    <property type="project" value="TreeGrafter"/>
</dbReference>
<dbReference type="KEGG" id="goe:100901191"/>
<dbReference type="PROSITE" id="PS00036">
    <property type="entry name" value="BZIP_BASIC"/>
    <property type="match status" value="1"/>
</dbReference>
<dbReference type="SMART" id="SM00338">
    <property type="entry name" value="BRLZ"/>
    <property type="match status" value="1"/>
</dbReference>
<dbReference type="InterPro" id="IPR046347">
    <property type="entry name" value="bZIP_sf"/>
</dbReference>
<evidence type="ECO:0000256" key="3">
    <source>
        <dbReference type="ARBA" id="ARBA00023163"/>
    </source>
</evidence>
<keyword evidence="7" id="KW-1185">Reference proteome</keyword>
<gene>
    <name evidence="8" type="primary">LOC100901191</name>
</gene>
<dbReference type="PANTHER" id="PTHR23351">
    <property type="entry name" value="FOS TRANSCRIPTION FACTOR-RELATED"/>
    <property type="match status" value="1"/>
</dbReference>
<dbReference type="AlphaFoldDB" id="A0AAJ6QNZ4"/>
<feature type="coiled-coil region" evidence="4">
    <location>
        <begin position="250"/>
        <end position="277"/>
    </location>
</feature>
<name>A0AAJ6QNZ4_9ACAR</name>
<dbReference type="SUPFAM" id="SSF57959">
    <property type="entry name" value="Leucine zipper domain"/>
    <property type="match status" value="1"/>
</dbReference>
<keyword evidence="3" id="KW-0804">Transcription</keyword>
<dbReference type="GO" id="GO:0005634">
    <property type="term" value="C:nucleus"/>
    <property type="evidence" value="ECO:0007669"/>
    <property type="project" value="TreeGrafter"/>
</dbReference>
<feature type="region of interest" description="Disordered" evidence="5">
    <location>
        <begin position="172"/>
        <end position="246"/>
    </location>
</feature>
<dbReference type="Pfam" id="PF00170">
    <property type="entry name" value="bZIP_1"/>
    <property type="match status" value="1"/>
</dbReference>
<dbReference type="PROSITE" id="PS50217">
    <property type="entry name" value="BZIP"/>
    <property type="match status" value="1"/>
</dbReference>
<dbReference type="Gene3D" id="1.20.5.170">
    <property type="match status" value="1"/>
</dbReference>
<keyword evidence="1" id="KW-0805">Transcription regulation</keyword>
<feature type="compositionally biased region" description="Polar residues" evidence="5">
    <location>
        <begin position="173"/>
        <end position="184"/>
    </location>
</feature>
<accession>A0AAJ6QNZ4</accession>
<evidence type="ECO:0000256" key="2">
    <source>
        <dbReference type="ARBA" id="ARBA00023125"/>
    </source>
</evidence>
<reference evidence="8" key="1">
    <citation type="submission" date="2025-08" db="UniProtKB">
        <authorList>
            <consortium name="RefSeq"/>
        </authorList>
    </citation>
    <scope>IDENTIFICATION</scope>
</reference>
<dbReference type="RefSeq" id="XP_003739118.1">
    <property type="nucleotide sequence ID" value="XM_003739070.2"/>
</dbReference>
<evidence type="ECO:0000313" key="8">
    <source>
        <dbReference type="RefSeq" id="XP_003739118.1"/>
    </source>
</evidence>
<evidence type="ECO:0000313" key="7">
    <source>
        <dbReference type="Proteomes" id="UP000694867"/>
    </source>
</evidence>
<keyword evidence="2" id="KW-0238">DNA-binding</keyword>
<dbReference type="GeneID" id="100901191"/>
<organism evidence="7 8">
    <name type="scientific">Galendromus occidentalis</name>
    <name type="common">western predatory mite</name>
    <dbReference type="NCBI Taxonomy" id="34638"/>
    <lineage>
        <taxon>Eukaryota</taxon>
        <taxon>Metazoa</taxon>
        <taxon>Ecdysozoa</taxon>
        <taxon>Arthropoda</taxon>
        <taxon>Chelicerata</taxon>
        <taxon>Arachnida</taxon>
        <taxon>Acari</taxon>
        <taxon>Parasitiformes</taxon>
        <taxon>Mesostigmata</taxon>
        <taxon>Gamasina</taxon>
        <taxon>Phytoseioidea</taxon>
        <taxon>Phytoseiidae</taxon>
        <taxon>Typhlodrominae</taxon>
        <taxon>Galendromus</taxon>
    </lineage>
</organism>
<proteinExistence type="predicted"/>
<dbReference type="InterPro" id="IPR000837">
    <property type="entry name" value="AP-1"/>
</dbReference>
<evidence type="ECO:0000256" key="5">
    <source>
        <dbReference type="SAM" id="MobiDB-lite"/>
    </source>
</evidence>
<feature type="domain" description="BZIP" evidence="6">
    <location>
        <begin position="218"/>
        <end position="281"/>
    </location>
</feature>
<sequence length="308" mass="34946">MRAIPFDTSVECSNTAFPVPRPSVPPDARSQVVNMTRDMDPSMNSLQEVESMDIMHLSEDLLNSSGRWLDSSFGDPEDLNVQLLPASHSPHVQNPAQGIEQDPAQTLPSWNEIYRNSHTTSPYDFNPSETHHVQAPHPQQPPQIQTFDSYYGSSPADVKPTREELLVFRQRTDSVTSSCSNYDPSSGFEPQPGTSHDNPRGRVRVRSEPSVGSENEDEVRKKRRRERNKVAAAKCREKKRHQQSQLIRDHASIRVENQQQQRIIEELRAEILHLREKLNNHACCMTCTPASYPDQNQQWSSWGGTPMG</sequence>
<dbReference type="Proteomes" id="UP000694867">
    <property type="component" value="Unplaced"/>
</dbReference>
<evidence type="ECO:0000256" key="1">
    <source>
        <dbReference type="ARBA" id="ARBA00023015"/>
    </source>
</evidence>
<dbReference type="InterPro" id="IPR004827">
    <property type="entry name" value="bZIP"/>
</dbReference>
<keyword evidence="4" id="KW-0175">Coiled coil</keyword>
<feature type="region of interest" description="Disordered" evidence="5">
    <location>
        <begin position="115"/>
        <end position="158"/>
    </location>
</feature>
<evidence type="ECO:0000259" key="6">
    <source>
        <dbReference type="PROSITE" id="PS50217"/>
    </source>
</evidence>
<dbReference type="CDD" id="cd14687">
    <property type="entry name" value="bZIP_ATF2"/>
    <property type="match status" value="1"/>
</dbReference>
<evidence type="ECO:0000256" key="4">
    <source>
        <dbReference type="SAM" id="Coils"/>
    </source>
</evidence>
<dbReference type="GO" id="GO:0000981">
    <property type="term" value="F:DNA-binding transcription factor activity, RNA polymerase II-specific"/>
    <property type="evidence" value="ECO:0007669"/>
    <property type="project" value="TreeGrafter"/>
</dbReference>